<evidence type="ECO:0000313" key="1">
    <source>
        <dbReference type="EMBL" id="RSI69598.1"/>
    </source>
</evidence>
<reference evidence="3 4" key="1">
    <citation type="submission" date="2018-11" db="EMBL/GenBank/DDBJ databases">
        <title>Species Designations Belie Phenotypic and Genotypic Heterogeneity in Oral Streptococci.</title>
        <authorList>
            <person name="Velsko I."/>
        </authorList>
    </citation>
    <scope>NUCLEOTIDE SEQUENCE [LARGE SCALE GENOMIC DNA]</scope>
    <source>
        <strain evidence="2 4">BCC50</strain>
        <strain evidence="1 3">BCC63</strain>
    </source>
</reference>
<evidence type="ECO:0000313" key="2">
    <source>
        <dbReference type="EMBL" id="RSI70081.1"/>
    </source>
</evidence>
<comment type="caution">
    <text evidence="2">The sequence shown here is derived from an EMBL/GenBank/DDBJ whole genome shotgun (WGS) entry which is preliminary data.</text>
</comment>
<evidence type="ECO:0000313" key="3">
    <source>
        <dbReference type="Proteomes" id="UP000267593"/>
    </source>
</evidence>
<evidence type="ECO:0000313" key="4">
    <source>
        <dbReference type="Proteomes" id="UP000272687"/>
    </source>
</evidence>
<accession>A0A3R9IDH5</accession>
<dbReference type="EMBL" id="RJNM01000015">
    <property type="protein sequence ID" value="RSI70081.1"/>
    <property type="molecule type" value="Genomic_DNA"/>
</dbReference>
<name>A0A3R9IDH5_STROR</name>
<dbReference type="Proteomes" id="UP000272687">
    <property type="component" value="Unassembled WGS sequence"/>
</dbReference>
<dbReference type="Proteomes" id="UP000267593">
    <property type="component" value="Unassembled WGS sequence"/>
</dbReference>
<dbReference type="AlphaFoldDB" id="A0A3R9IDH5"/>
<organism evidence="2 4">
    <name type="scientific">Streptococcus oralis</name>
    <dbReference type="NCBI Taxonomy" id="1303"/>
    <lineage>
        <taxon>Bacteria</taxon>
        <taxon>Bacillati</taxon>
        <taxon>Bacillota</taxon>
        <taxon>Bacilli</taxon>
        <taxon>Lactobacillales</taxon>
        <taxon>Streptococcaceae</taxon>
        <taxon>Streptococcus</taxon>
    </lineage>
</organism>
<gene>
    <name evidence="2" type="ORF">D8860_07305</name>
    <name evidence="1" type="ORF">D8863_00920</name>
</gene>
<proteinExistence type="predicted"/>
<protein>
    <submittedName>
        <fullName evidence="2">Uncharacterized protein</fullName>
    </submittedName>
</protein>
<dbReference type="EMBL" id="RJNJ01000001">
    <property type="protein sequence ID" value="RSI69598.1"/>
    <property type="molecule type" value="Genomic_DNA"/>
</dbReference>
<sequence>MKEVFRIIDHYKYDQSNFLFSLINSKLDDLK</sequence>